<keyword evidence="3" id="KW-1185">Reference proteome</keyword>
<feature type="compositionally biased region" description="Basic and acidic residues" evidence="1">
    <location>
        <begin position="86"/>
        <end position="98"/>
    </location>
</feature>
<dbReference type="RefSeq" id="WP_191769913.1">
    <property type="nucleotide sequence ID" value="NZ_JACSRA010000033.1"/>
</dbReference>
<evidence type="ECO:0000313" key="3">
    <source>
        <dbReference type="Proteomes" id="UP000627781"/>
    </source>
</evidence>
<evidence type="ECO:0000256" key="1">
    <source>
        <dbReference type="SAM" id="MobiDB-lite"/>
    </source>
</evidence>
<proteinExistence type="predicted"/>
<dbReference type="Proteomes" id="UP000627781">
    <property type="component" value="Unassembled WGS sequence"/>
</dbReference>
<dbReference type="EMBL" id="JACSRA010000033">
    <property type="protein sequence ID" value="MBD7912997.1"/>
    <property type="molecule type" value="Genomic_DNA"/>
</dbReference>
<accession>A0ABR8PXY2</accession>
<feature type="compositionally biased region" description="Low complexity" evidence="1">
    <location>
        <begin position="76"/>
        <end position="85"/>
    </location>
</feature>
<organism evidence="2 3">
    <name type="scientific">Clostridium cibarium</name>
    <dbReference type="NCBI Taxonomy" id="2762247"/>
    <lineage>
        <taxon>Bacteria</taxon>
        <taxon>Bacillati</taxon>
        <taxon>Bacillota</taxon>
        <taxon>Clostridia</taxon>
        <taxon>Eubacteriales</taxon>
        <taxon>Clostridiaceae</taxon>
        <taxon>Clostridium</taxon>
    </lineage>
</organism>
<feature type="region of interest" description="Disordered" evidence="1">
    <location>
        <begin position="76"/>
        <end position="106"/>
    </location>
</feature>
<evidence type="ECO:0000313" key="2">
    <source>
        <dbReference type="EMBL" id="MBD7912997.1"/>
    </source>
</evidence>
<sequence>MSKHRHKSNEGNRMVRNQLNGSMNSNPFGISPQQLLGLLGGNIDMTGLGNMLSNMGKDGFDLNSINEQINANNINNGVNGNTIKNNDIKKSRDNEGNRRVRKEKHKETADEIVSCNEEDENIELLIALKKIVDPAKIELIDRIIELYNEGMLDDK</sequence>
<feature type="region of interest" description="Disordered" evidence="1">
    <location>
        <begin position="1"/>
        <end position="20"/>
    </location>
</feature>
<name>A0ABR8PXY2_9CLOT</name>
<comment type="caution">
    <text evidence="2">The sequence shown here is derived from an EMBL/GenBank/DDBJ whole genome shotgun (WGS) entry which is preliminary data.</text>
</comment>
<protein>
    <submittedName>
        <fullName evidence="2">Uncharacterized protein</fullName>
    </submittedName>
</protein>
<gene>
    <name evidence="2" type="ORF">H9661_16720</name>
</gene>
<reference evidence="2 3" key="1">
    <citation type="submission" date="2020-08" db="EMBL/GenBank/DDBJ databases">
        <title>A Genomic Blueprint of the Chicken Gut Microbiome.</title>
        <authorList>
            <person name="Gilroy R."/>
            <person name="Ravi A."/>
            <person name="Getino M."/>
            <person name="Pursley I."/>
            <person name="Horton D.L."/>
            <person name="Alikhan N.-F."/>
            <person name="Baker D."/>
            <person name="Gharbi K."/>
            <person name="Hall N."/>
            <person name="Watson M."/>
            <person name="Adriaenssens E.M."/>
            <person name="Foster-Nyarko E."/>
            <person name="Jarju S."/>
            <person name="Secka A."/>
            <person name="Antonio M."/>
            <person name="Oren A."/>
            <person name="Chaudhuri R."/>
            <person name="La Ragione R.M."/>
            <person name="Hildebrand F."/>
            <person name="Pallen M.J."/>
        </authorList>
    </citation>
    <scope>NUCLEOTIDE SEQUENCE [LARGE SCALE GENOMIC DNA]</scope>
    <source>
        <strain evidence="2 3">Sa3CVN1</strain>
    </source>
</reference>